<dbReference type="OrthoDB" id="125295at2157"/>
<dbReference type="InterPro" id="IPR016181">
    <property type="entry name" value="Acyl_CoA_acyltransferase"/>
</dbReference>
<evidence type="ECO:0000313" key="5">
    <source>
        <dbReference type="Proteomes" id="UP000199126"/>
    </source>
</evidence>
<evidence type="ECO:0000259" key="3">
    <source>
        <dbReference type="PROSITE" id="PS51186"/>
    </source>
</evidence>
<dbReference type="GO" id="GO:0016747">
    <property type="term" value="F:acyltransferase activity, transferring groups other than amino-acyl groups"/>
    <property type="evidence" value="ECO:0007669"/>
    <property type="project" value="InterPro"/>
</dbReference>
<dbReference type="RefSeq" id="WP_089820739.1">
    <property type="nucleotide sequence ID" value="NZ_FODV01000001.1"/>
</dbReference>
<evidence type="ECO:0000256" key="1">
    <source>
        <dbReference type="ARBA" id="ARBA00022679"/>
    </source>
</evidence>
<dbReference type="PROSITE" id="PS51186">
    <property type="entry name" value="GNAT"/>
    <property type="match status" value="1"/>
</dbReference>
<dbReference type="InterPro" id="IPR050680">
    <property type="entry name" value="YpeA/RimI_acetyltransf"/>
</dbReference>
<proteinExistence type="predicted"/>
<keyword evidence="1 4" id="KW-0808">Transferase</keyword>
<sequence length="175" mass="19809">MKLRRLPAEEDAARRFSEELWLPYNRDLEAVVADHALVDAPDEAIIDEEVEFRLGRLEEESYRLWVAVDDAAEEVDLAAGDGELVGFVATSVDEAPSVFDRPDRLVVGDIYVRESSRGSGLARDLMARAKRRAAETDCGEFVLDVDVDNERALAFYEKMGFETLRRRMRVAVDEL</sequence>
<organism evidence="4 5">
    <name type="scientific">Halogranum amylolyticum</name>
    <dbReference type="NCBI Taxonomy" id="660520"/>
    <lineage>
        <taxon>Archaea</taxon>
        <taxon>Methanobacteriati</taxon>
        <taxon>Methanobacteriota</taxon>
        <taxon>Stenosarchaea group</taxon>
        <taxon>Halobacteria</taxon>
        <taxon>Halobacteriales</taxon>
        <taxon>Haloferacaceae</taxon>
    </lineage>
</organism>
<dbReference type="CDD" id="cd04301">
    <property type="entry name" value="NAT_SF"/>
    <property type="match status" value="1"/>
</dbReference>
<accession>A0A1H8N7V7</accession>
<dbReference type="Proteomes" id="UP000199126">
    <property type="component" value="Unassembled WGS sequence"/>
</dbReference>
<gene>
    <name evidence="4" type="ORF">SAMN04487948_101365</name>
</gene>
<dbReference type="PANTHER" id="PTHR43420">
    <property type="entry name" value="ACETYLTRANSFERASE"/>
    <property type="match status" value="1"/>
</dbReference>
<dbReference type="Pfam" id="PF00583">
    <property type="entry name" value="Acetyltransf_1"/>
    <property type="match status" value="1"/>
</dbReference>
<evidence type="ECO:0000313" key="4">
    <source>
        <dbReference type="EMBL" id="SEO25568.1"/>
    </source>
</evidence>
<reference evidence="5" key="1">
    <citation type="submission" date="2016-10" db="EMBL/GenBank/DDBJ databases">
        <authorList>
            <person name="Varghese N."/>
            <person name="Submissions S."/>
        </authorList>
    </citation>
    <scope>NUCLEOTIDE SEQUENCE [LARGE SCALE GENOMIC DNA]</scope>
    <source>
        <strain evidence="5">CGMCC 1.10121</strain>
    </source>
</reference>
<protein>
    <submittedName>
        <fullName evidence="4">Acetyltransferase (GNAT) family protein</fullName>
    </submittedName>
</protein>
<dbReference type="EMBL" id="FODV01000001">
    <property type="protein sequence ID" value="SEO25568.1"/>
    <property type="molecule type" value="Genomic_DNA"/>
</dbReference>
<keyword evidence="5" id="KW-1185">Reference proteome</keyword>
<dbReference type="Gene3D" id="3.40.630.30">
    <property type="match status" value="1"/>
</dbReference>
<feature type="domain" description="N-acetyltransferase" evidence="3">
    <location>
        <begin position="36"/>
        <end position="175"/>
    </location>
</feature>
<keyword evidence="2" id="KW-0012">Acyltransferase</keyword>
<dbReference type="SUPFAM" id="SSF55729">
    <property type="entry name" value="Acyl-CoA N-acyltransferases (Nat)"/>
    <property type="match status" value="1"/>
</dbReference>
<name>A0A1H8N7V7_9EURY</name>
<dbReference type="InterPro" id="IPR000182">
    <property type="entry name" value="GNAT_dom"/>
</dbReference>
<evidence type="ECO:0000256" key="2">
    <source>
        <dbReference type="ARBA" id="ARBA00023315"/>
    </source>
</evidence>
<dbReference type="AlphaFoldDB" id="A0A1H8N7V7"/>